<name>A0A1I3WD60_9GAMM</name>
<feature type="transmembrane region" description="Helical" evidence="11">
    <location>
        <begin position="21"/>
        <end position="43"/>
    </location>
</feature>
<evidence type="ECO:0000313" key="14">
    <source>
        <dbReference type="EMBL" id="SFK05123.1"/>
    </source>
</evidence>
<comment type="subunit">
    <text evidence="2">The complex is composed of two ATP-binding proteins (ThiQ), two transmembrane proteins (ThiP) and a solute-binding protein (ThiB).</text>
</comment>
<gene>
    <name evidence="14" type="ORF">SAMN05216429_109134</name>
</gene>
<keyword evidence="4 11" id="KW-0813">Transport</keyword>
<evidence type="ECO:0000313" key="15">
    <source>
        <dbReference type="Proteomes" id="UP000199445"/>
    </source>
</evidence>
<dbReference type="PROSITE" id="PS50928">
    <property type="entry name" value="ABC_TM1"/>
    <property type="match status" value="2"/>
</dbReference>
<dbReference type="GO" id="GO:0015888">
    <property type="term" value="P:thiamine transport"/>
    <property type="evidence" value="ECO:0007669"/>
    <property type="project" value="InterPro"/>
</dbReference>
<comment type="subcellular location">
    <subcellularLocation>
        <location evidence="1">Cell inner membrane</location>
        <topology evidence="1">Multi-pass membrane protein</topology>
    </subcellularLocation>
    <subcellularLocation>
        <location evidence="11">Cell membrane</location>
        <topology evidence="11">Multi-pass membrane protein</topology>
    </subcellularLocation>
</comment>
<feature type="domain" description="ABC transmembrane type-1" evidence="13">
    <location>
        <begin position="344"/>
        <end position="533"/>
    </location>
</feature>
<dbReference type="PANTHER" id="PTHR30183:SF9">
    <property type="entry name" value="THIAMINE TRANSPORT SYSTEM PERMEASE PROTEIN THIP"/>
    <property type="match status" value="1"/>
</dbReference>
<evidence type="ECO:0000256" key="12">
    <source>
        <dbReference type="SAM" id="MobiDB-lite"/>
    </source>
</evidence>
<dbReference type="CDD" id="cd06261">
    <property type="entry name" value="TM_PBP2"/>
    <property type="match status" value="1"/>
</dbReference>
<organism evidence="14 15">
    <name type="scientific">Marinobacter persicus</name>
    <dbReference type="NCBI Taxonomy" id="930118"/>
    <lineage>
        <taxon>Bacteria</taxon>
        <taxon>Pseudomonadati</taxon>
        <taxon>Pseudomonadota</taxon>
        <taxon>Gammaproteobacteria</taxon>
        <taxon>Pseudomonadales</taxon>
        <taxon>Marinobacteraceae</taxon>
        <taxon>Marinobacter</taxon>
    </lineage>
</organism>
<evidence type="ECO:0000256" key="1">
    <source>
        <dbReference type="ARBA" id="ARBA00004429"/>
    </source>
</evidence>
<accession>A0A1I3WD60</accession>
<feature type="transmembrane region" description="Helical" evidence="11">
    <location>
        <begin position="63"/>
        <end position="86"/>
    </location>
</feature>
<dbReference type="Gene3D" id="1.10.3720.10">
    <property type="entry name" value="MetI-like"/>
    <property type="match status" value="2"/>
</dbReference>
<evidence type="ECO:0000256" key="9">
    <source>
        <dbReference type="ARBA" id="ARBA00022989"/>
    </source>
</evidence>
<evidence type="ECO:0000259" key="13">
    <source>
        <dbReference type="PROSITE" id="PS50928"/>
    </source>
</evidence>
<evidence type="ECO:0000256" key="8">
    <source>
        <dbReference type="ARBA" id="ARBA00022737"/>
    </source>
</evidence>
<sequence>MPSPAEFAPLRAPLSHPGWQLWPGLLLAAAFVALAGLGLGSLLSAAEELNPSSVLGSRYLRGVVAFTLWQAGLSVLLSLALALAVARALARHPHFPGRTLLLRLMELSLVLPTIVAVSGIISVYGRQGWFTGLLEHVAPGHSWNLYGLNGIVLAHVFFNAPLAGRIMLQALESLPEPRLRMASQLGLRGWWLWRAVEWPALKPVLPGLSALVFTLCFTSFAIIMTLGGGPSSTTLEVAIYQALRFEFDFAQAALLAIIQLLICGSLWLVVFRSRLDSTLLPNRRFAFSAPLKTWPGLALANALLLGIFALFLLAPLAAIVVRGLPALWPVHSLPPVYQQLLPATGRSLLIALPAGAGAVILALLTLAASQKAQGPLTRTLPSVTGYLPLVVPPLVLGTGLFILLRPSLGNSAQGWVLVSVINGLMAVPFVLQVLRGPLNNQDKSTLQQADQLGILGWYRWRWLYWPRLRRPVALALAYGVALSLGDFGVIALFGSPGEPTLPMLLYQQLGSYQVANAAGTGLWLLLCLLAIFTTLTRVSRPAPRPRGQPQMLAGAEPDHA</sequence>
<evidence type="ECO:0000256" key="7">
    <source>
        <dbReference type="ARBA" id="ARBA00022692"/>
    </source>
</evidence>
<dbReference type="OrthoDB" id="7066776at2"/>
<feature type="transmembrane region" description="Helical" evidence="11">
    <location>
        <begin position="302"/>
        <end position="328"/>
    </location>
</feature>
<keyword evidence="6" id="KW-0997">Cell inner membrane</keyword>
<keyword evidence="8" id="KW-0677">Repeat</keyword>
<keyword evidence="10 11" id="KW-0472">Membrane</keyword>
<dbReference type="AlphaFoldDB" id="A0A1I3WD60"/>
<evidence type="ECO:0000256" key="6">
    <source>
        <dbReference type="ARBA" id="ARBA00022519"/>
    </source>
</evidence>
<feature type="transmembrane region" description="Helical" evidence="11">
    <location>
        <begin position="415"/>
        <end position="434"/>
    </location>
</feature>
<dbReference type="PANTHER" id="PTHR30183">
    <property type="entry name" value="MOLYBDENUM TRANSPORT SYSTEM PERMEASE PROTEIN MODB"/>
    <property type="match status" value="1"/>
</dbReference>
<feature type="transmembrane region" description="Helical" evidence="11">
    <location>
        <begin position="380"/>
        <end position="403"/>
    </location>
</feature>
<protein>
    <recommendedName>
        <fullName evidence="3">Thiamine transport system permease protein ThiP</fullName>
    </recommendedName>
</protein>
<reference evidence="14 15" key="1">
    <citation type="submission" date="2016-10" db="EMBL/GenBank/DDBJ databases">
        <authorList>
            <person name="de Groot N.N."/>
        </authorList>
    </citation>
    <scope>NUCLEOTIDE SEQUENCE [LARGE SCALE GENOMIC DNA]</scope>
    <source>
        <strain evidence="14 15">IBRC-M 10445</strain>
    </source>
</reference>
<dbReference type="GO" id="GO:0005886">
    <property type="term" value="C:plasma membrane"/>
    <property type="evidence" value="ECO:0007669"/>
    <property type="project" value="UniProtKB-SubCell"/>
</dbReference>
<evidence type="ECO:0000256" key="10">
    <source>
        <dbReference type="ARBA" id="ARBA00023136"/>
    </source>
</evidence>
<dbReference type="NCBIfam" id="TIGR01253">
    <property type="entry name" value="thiP"/>
    <property type="match status" value="1"/>
</dbReference>
<evidence type="ECO:0000256" key="3">
    <source>
        <dbReference type="ARBA" id="ARBA00016947"/>
    </source>
</evidence>
<proteinExistence type="inferred from homology"/>
<keyword evidence="7 11" id="KW-0812">Transmembrane</keyword>
<feature type="transmembrane region" description="Helical" evidence="11">
    <location>
        <begin position="348"/>
        <end position="368"/>
    </location>
</feature>
<dbReference type="GO" id="GO:0022857">
    <property type="term" value="F:transmembrane transporter activity"/>
    <property type="evidence" value="ECO:0007669"/>
    <property type="project" value="InterPro"/>
</dbReference>
<keyword evidence="9 11" id="KW-1133">Transmembrane helix</keyword>
<evidence type="ECO:0000256" key="5">
    <source>
        <dbReference type="ARBA" id="ARBA00022475"/>
    </source>
</evidence>
<feature type="transmembrane region" description="Helical" evidence="11">
    <location>
        <begin position="107"/>
        <end position="125"/>
    </location>
</feature>
<evidence type="ECO:0000256" key="2">
    <source>
        <dbReference type="ARBA" id="ARBA00011650"/>
    </source>
</evidence>
<feature type="transmembrane region" description="Helical" evidence="11">
    <location>
        <begin position="204"/>
        <end position="229"/>
    </location>
</feature>
<feature type="domain" description="ABC transmembrane type-1" evidence="13">
    <location>
        <begin position="64"/>
        <end position="270"/>
    </location>
</feature>
<dbReference type="Pfam" id="PF00528">
    <property type="entry name" value="BPD_transp_1"/>
    <property type="match status" value="1"/>
</dbReference>
<dbReference type="Proteomes" id="UP000199445">
    <property type="component" value="Unassembled WGS sequence"/>
</dbReference>
<dbReference type="InterPro" id="IPR005947">
    <property type="entry name" value="ThiP_ABC_transpt"/>
</dbReference>
<feature type="transmembrane region" description="Helical" evidence="11">
    <location>
        <begin position="249"/>
        <end position="271"/>
    </location>
</feature>
<evidence type="ECO:0000256" key="4">
    <source>
        <dbReference type="ARBA" id="ARBA00022448"/>
    </source>
</evidence>
<keyword evidence="15" id="KW-1185">Reference proteome</keyword>
<dbReference type="InterPro" id="IPR000515">
    <property type="entry name" value="MetI-like"/>
</dbReference>
<dbReference type="InterPro" id="IPR035906">
    <property type="entry name" value="MetI-like_sf"/>
</dbReference>
<dbReference type="SUPFAM" id="SSF161098">
    <property type="entry name" value="MetI-like"/>
    <property type="match status" value="2"/>
</dbReference>
<feature type="transmembrane region" description="Helical" evidence="11">
    <location>
        <begin position="514"/>
        <end position="536"/>
    </location>
</feature>
<dbReference type="EMBL" id="FOSC01000009">
    <property type="protein sequence ID" value="SFK05123.1"/>
    <property type="molecule type" value="Genomic_DNA"/>
</dbReference>
<dbReference type="RefSeq" id="WP_091705564.1">
    <property type="nucleotide sequence ID" value="NZ_BMYN01000005.1"/>
</dbReference>
<evidence type="ECO:0000256" key="11">
    <source>
        <dbReference type="RuleBase" id="RU363032"/>
    </source>
</evidence>
<comment type="similarity">
    <text evidence="11">Belongs to the binding-protein-dependent transport system permease family.</text>
</comment>
<feature type="region of interest" description="Disordered" evidence="12">
    <location>
        <begin position="541"/>
        <end position="560"/>
    </location>
</feature>
<keyword evidence="5" id="KW-1003">Cell membrane</keyword>
<feature type="transmembrane region" description="Helical" evidence="11">
    <location>
        <begin position="472"/>
        <end position="494"/>
    </location>
</feature>